<dbReference type="CDD" id="cd17574">
    <property type="entry name" value="REC_OmpR"/>
    <property type="match status" value="1"/>
</dbReference>
<dbReference type="PANTHER" id="PTHR48111:SF26">
    <property type="entry name" value="STAGE 0 SPORULATION PROTEIN A HOMOLOG"/>
    <property type="match status" value="1"/>
</dbReference>
<dbReference type="GO" id="GO:0006355">
    <property type="term" value="P:regulation of DNA-templated transcription"/>
    <property type="evidence" value="ECO:0007669"/>
    <property type="project" value="InterPro"/>
</dbReference>
<dbReference type="PROSITE" id="PS51755">
    <property type="entry name" value="OMPR_PHOB"/>
    <property type="match status" value="1"/>
</dbReference>
<keyword evidence="3" id="KW-0902">Two-component regulatory system</keyword>
<evidence type="ECO:0000256" key="2">
    <source>
        <dbReference type="ARBA" id="ARBA00022553"/>
    </source>
</evidence>
<evidence type="ECO:0000313" key="12">
    <source>
        <dbReference type="Proteomes" id="UP000028868"/>
    </source>
</evidence>
<reference evidence="11 12" key="2">
    <citation type="submission" date="2014-05" db="EMBL/GenBank/DDBJ databases">
        <title>Draft genome sequence of Halobacillus karajensis HK-03.</title>
        <authorList>
            <person name="Khelaifia S."/>
            <person name="Croce O."/>
            <person name="Lagier J.C."/>
            <person name="Raoult D."/>
        </authorList>
    </citation>
    <scope>NUCLEOTIDE SEQUENCE [LARGE SCALE GENOMIC DNA]</scope>
    <source>
        <strain evidence="11 12">HD-03</strain>
    </source>
</reference>
<keyword evidence="2 7" id="KW-0597">Phosphoprotein</keyword>
<dbReference type="GO" id="GO:0032993">
    <property type="term" value="C:protein-DNA complex"/>
    <property type="evidence" value="ECO:0007669"/>
    <property type="project" value="TreeGrafter"/>
</dbReference>
<dbReference type="Gene3D" id="1.10.10.10">
    <property type="entry name" value="Winged helix-like DNA-binding domain superfamily/Winged helix DNA-binding domain"/>
    <property type="match status" value="1"/>
</dbReference>
<dbReference type="GO" id="GO:0000156">
    <property type="term" value="F:phosphorelay response regulator activity"/>
    <property type="evidence" value="ECO:0007669"/>
    <property type="project" value="TreeGrafter"/>
</dbReference>
<evidence type="ECO:0000256" key="5">
    <source>
        <dbReference type="ARBA" id="ARBA00023125"/>
    </source>
</evidence>
<gene>
    <name evidence="11" type="primary">regX3</name>
    <name evidence="11" type="ORF">BN983_01687</name>
</gene>
<dbReference type="AlphaFoldDB" id="A0A059NVN7"/>
<dbReference type="GO" id="GO:0000976">
    <property type="term" value="F:transcription cis-regulatory region binding"/>
    <property type="evidence" value="ECO:0007669"/>
    <property type="project" value="TreeGrafter"/>
</dbReference>
<dbReference type="GO" id="GO:0005829">
    <property type="term" value="C:cytosol"/>
    <property type="evidence" value="ECO:0007669"/>
    <property type="project" value="TreeGrafter"/>
</dbReference>
<dbReference type="FunFam" id="1.10.10.10:FF:000018">
    <property type="entry name" value="DNA-binding response regulator ResD"/>
    <property type="match status" value="1"/>
</dbReference>
<evidence type="ECO:0000259" key="10">
    <source>
        <dbReference type="PROSITE" id="PS51755"/>
    </source>
</evidence>
<dbReference type="SUPFAM" id="SSF46894">
    <property type="entry name" value="C-terminal effector domain of the bipartite response regulators"/>
    <property type="match status" value="1"/>
</dbReference>
<dbReference type="Gene3D" id="3.40.50.2300">
    <property type="match status" value="1"/>
</dbReference>
<evidence type="ECO:0000256" key="1">
    <source>
        <dbReference type="ARBA" id="ARBA00004496"/>
    </source>
</evidence>
<evidence type="ECO:0000313" key="11">
    <source>
        <dbReference type="EMBL" id="CDQ23459.1"/>
    </source>
</evidence>
<proteinExistence type="predicted"/>
<comment type="subcellular location">
    <subcellularLocation>
        <location evidence="1">Cytoplasm</location>
    </subcellularLocation>
</comment>
<dbReference type="InterPro" id="IPR039420">
    <property type="entry name" value="WalR-like"/>
</dbReference>
<dbReference type="RefSeq" id="WP_035507234.1">
    <property type="nucleotide sequence ID" value="NZ_CCDH010000001.1"/>
</dbReference>
<evidence type="ECO:0000256" key="4">
    <source>
        <dbReference type="ARBA" id="ARBA00023015"/>
    </source>
</evidence>
<dbReference type="Gene3D" id="6.10.250.690">
    <property type="match status" value="1"/>
</dbReference>
<comment type="caution">
    <text evidence="11">The sequence shown here is derived from an EMBL/GenBank/DDBJ whole genome shotgun (WGS) entry which is preliminary data.</text>
</comment>
<keyword evidence="12" id="KW-1185">Reference proteome</keyword>
<sequence>MDKILIIEDDPAIADLERDYLEMDGFYVEHEEDGTQGLSRGLHGDFDLLLVDIMLPGTSGFEICKKVREKRDIPILMITAKTDDIDKVRGLGIGADDYIVKPFSPNELVARVKAHLSRYKRFIQKEEDKQEIWVKGLHIDLRTRRVKVNEEEVTLTAKEFDLLTFLAQLPHRVFSKEELFEKIWGLDALGDNTTVTVHVRRLRKKIEPHPSQPVFIETVWGVGYRFLD</sequence>
<dbReference type="SMART" id="SM00862">
    <property type="entry name" value="Trans_reg_C"/>
    <property type="match status" value="1"/>
</dbReference>
<feature type="domain" description="OmpR/PhoB-type" evidence="10">
    <location>
        <begin position="129"/>
        <end position="228"/>
    </location>
</feature>
<feature type="modified residue" description="4-aspartylphosphate" evidence="7">
    <location>
        <position position="52"/>
    </location>
</feature>
<evidence type="ECO:0000256" key="8">
    <source>
        <dbReference type="PROSITE-ProRule" id="PRU01091"/>
    </source>
</evidence>
<dbReference type="CDD" id="cd00383">
    <property type="entry name" value="trans_reg_C"/>
    <property type="match status" value="1"/>
</dbReference>
<reference evidence="12" key="1">
    <citation type="submission" date="2014-03" db="EMBL/GenBank/DDBJ databases">
        <authorList>
            <person name="Urmite Genomes U."/>
        </authorList>
    </citation>
    <scope>NUCLEOTIDE SEQUENCE [LARGE SCALE GENOMIC DNA]</scope>
    <source>
        <strain evidence="12">HD-03</strain>
    </source>
</reference>
<dbReference type="SMART" id="SM00448">
    <property type="entry name" value="REC"/>
    <property type="match status" value="1"/>
</dbReference>
<feature type="DNA-binding region" description="OmpR/PhoB-type" evidence="8">
    <location>
        <begin position="129"/>
        <end position="228"/>
    </location>
</feature>
<dbReference type="FunFam" id="3.40.50.2300:FF:000001">
    <property type="entry name" value="DNA-binding response regulator PhoB"/>
    <property type="match status" value="1"/>
</dbReference>
<dbReference type="InterPro" id="IPR011006">
    <property type="entry name" value="CheY-like_superfamily"/>
</dbReference>
<evidence type="ECO:0000259" key="9">
    <source>
        <dbReference type="PROSITE" id="PS50110"/>
    </source>
</evidence>
<organism evidence="11 12">
    <name type="scientific">Halobacillus karajensis</name>
    <dbReference type="NCBI Taxonomy" id="195088"/>
    <lineage>
        <taxon>Bacteria</taxon>
        <taxon>Bacillati</taxon>
        <taxon>Bacillota</taxon>
        <taxon>Bacilli</taxon>
        <taxon>Bacillales</taxon>
        <taxon>Bacillaceae</taxon>
        <taxon>Halobacillus</taxon>
    </lineage>
</organism>
<name>A0A059NVN7_9BACI</name>
<accession>A0A059NVN7</accession>
<dbReference type="InterPro" id="IPR001789">
    <property type="entry name" value="Sig_transdc_resp-reg_receiver"/>
</dbReference>
<evidence type="ECO:0000256" key="6">
    <source>
        <dbReference type="ARBA" id="ARBA00023163"/>
    </source>
</evidence>
<dbReference type="Proteomes" id="UP000028868">
    <property type="component" value="Unassembled WGS sequence"/>
</dbReference>
<dbReference type="PROSITE" id="PS50110">
    <property type="entry name" value="RESPONSE_REGULATORY"/>
    <property type="match status" value="1"/>
</dbReference>
<dbReference type="InterPro" id="IPR001867">
    <property type="entry name" value="OmpR/PhoB-type_DNA-bd"/>
</dbReference>
<dbReference type="InterPro" id="IPR036388">
    <property type="entry name" value="WH-like_DNA-bd_sf"/>
</dbReference>
<dbReference type="SUPFAM" id="SSF52172">
    <property type="entry name" value="CheY-like"/>
    <property type="match status" value="1"/>
</dbReference>
<dbReference type="Pfam" id="PF00072">
    <property type="entry name" value="Response_reg"/>
    <property type="match status" value="1"/>
</dbReference>
<keyword evidence="6" id="KW-0804">Transcription</keyword>
<keyword evidence="5 8" id="KW-0238">DNA-binding</keyword>
<dbReference type="Pfam" id="PF00486">
    <property type="entry name" value="Trans_reg_C"/>
    <property type="match status" value="1"/>
</dbReference>
<protein>
    <submittedName>
        <fullName evidence="11">Sensory transduction protein regX3</fullName>
    </submittedName>
</protein>
<keyword evidence="4" id="KW-0805">Transcription regulation</keyword>
<feature type="domain" description="Response regulatory" evidence="9">
    <location>
        <begin position="3"/>
        <end position="116"/>
    </location>
</feature>
<dbReference type="InterPro" id="IPR016032">
    <property type="entry name" value="Sig_transdc_resp-reg_C-effctor"/>
</dbReference>
<evidence type="ECO:0000256" key="7">
    <source>
        <dbReference type="PROSITE-ProRule" id="PRU00169"/>
    </source>
</evidence>
<dbReference type="EMBL" id="CCDI010000001">
    <property type="protein sequence ID" value="CDQ23459.1"/>
    <property type="molecule type" value="Genomic_DNA"/>
</dbReference>
<evidence type="ECO:0000256" key="3">
    <source>
        <dbReference type="ARBA" id="ARBA00023012"/>
    </source>
</evidence>
<dbReference type="PANTHER" id="PTHR48111">
    <property type="entry name" value="REGULATOR OF RPOS"/>
    <property type="match status" value="1"/>
</dbReference>